<sequence>MSKRRKRPTSRVTVTQNPLGLKLKSTCCRKTPRCTNCPVVYTRLLKSGALENDDIDLPRRLKEARRK</sequence>
<dbReference type="Proteomes" id="UP000650224">
    <property type="component" value="Unassembled WGS sequence"/>
</dbReference>
<organism evidence="1 2">
    <name type="scientific">Corynebacterium gallinarum</name>
    <dbReference type="NCBI Taxonomy" id="2762214"/>
    <lineage>
        <taxon>Bacteria</taxon>
        <taxon>Bacillati</taxon>
        <taxon>Actinomycetota</taxon>
        <taxon>Actinomycetes</taxon>
        <taxon>Mycobacteriales</taxon>
        <taxon>Corynebacteriaceae</taxon>
        <taxon>Corynebacterium</taxon>
    </lineage>
</organism>
<name>A0A8I0LHE7_9CORY</name>
<proteinExistence type="predicted"/>
<gene>
    <name evidence="1" type="ORF">H9627_10265</name>
</gene>
<keyword evidence="2" id="KW-1185">Reference proteome</keyword>
<dbReference type="AlphaFoldDB" id="A0A8I0LHE7"/>
<comment type="caution">
    <text evidence="1">The sequence shown here is derived from an EMBL/GenBank/DDBJ whole genome shotgun (WGS) entry which is preliminary data.</text>
</comment>
<dbReference type="EMBL" id="JACSPR010000007">
    <property type="protein sequence ID" value="MBD8030695.1"/>
    <property type="molecule type" value="Genomic_DNA"/>
</dbReference>
<accession>A0A8I0LHE7</accession>
<protein>
    <submittedName>
        <fullName evidence="1">Uncharacterized protein</fullName>
    </submittedName>
</protein>
<evidence type="ECO:0000313" key="1">
    <source>
        <dbReference type="EMBL" id="MBD8030695.1"/>
    </source>
</evidence>
<reference evidence="1 2" key="1">
    <citation type="submission" date="2020-08" db="EMBL/GenBank/DDBJ databases">
        <title>A Genomic Blueprint of the Chicken Gut Microbiome.</title>
        <authorList>
            <person name="Gilroy R."/>
            <person name="Ravi A."/>
            <person name="Getino M."/>
            <person name="Pursley I."/>
            <person name="Horton D.L."/>
            <person name="Alikhan N.-F."/>
            <person name="Baker D."/>
            <person name="Gharbi K."/>
            <person name="Hall N."/>
            <person name="Watson M."/>
            <person name="Adriaenssens E.M."/>
            <person name="Foster-Nyarko E."/>
            <person name="Jarju S."/>
            <person name="Secka A."/>
            <person name="Antonio M."/>
            <person name="Oren A."/>
            <person name="Chaudhuri R."/>
            <person name="La Ragione R.M."/>
            <person name="Hildebrand F."/>
            <person name="Pallen M.J."/>
        </authorList>
    </citation>
    <scope>NUCLEOTIDE SEQUENCE [LARGE SCALE GENOMIC DNA]</scope>
    <source>
        <strain evidence="1 2">Sa1YVA5</strain>
    </source>
</reference>
<evidence type="ECO:0000313" key="2">
    <source>
        <dbReference type="Proteomes" id="UP000650224"/>
    </source>
</evidence>